<dbReference type="InterPro" id="IPR011335">
    <property type="entry name" value="Restrct_endonuc-II-like"/>
</dbReference>
<sequence>MSVMTWPDHLLTLAEFDQLPEDNSRRYELQEGVLQVTPKAAPFHQFVIARLTSELDRRLPAGWAAVPEAEVVMAEKWPPTLRIPDVIVVGLDRVQERPSKFHAQDVAIAVEVLSPGSRRMDNLVKRHEYADAGIPFYWILDIRSKLELTAHRLVDRAYKIEFEGTGTYLTDEPFDLKIELDRLGTRIVPPS</sequence>
<dbReference type="EMBL" id="JACHIW010000001">
    <property type="protein sequence ID" value="MBB5154064.1"/>
    <property type="molecule type" value="Genomic_DNA"/>
</dbReference>
<proteinExistence type="predicted"/>
<accession>A0A840Q127</accession>
<dbReference type="AlphaFoldDB" id="A0A840Q127"/>
<dbReference type="PANTHER" id="PTHR34107">
    <property type="entry name" value="SLL0198 PROTEIN-RELATED"/>
    <property type="match status" value="1"/>
</dbReference>
<keyword evidence="2" id="KW-0378">Hydrolase</keyword>
<dbReference type="PANTHER" id="PTHR34107:SF4">
    <property type="entry name" value="SLL1222 PROTEIN"/>
    <property type="match status" value="1"/>
</dbReference>
<dbReference type="Gene3D" id="3.90.1570.10">
    <property type="entry name" value="tt1808, chain A"/>
    <property type="match status" value="1"/>
</dbReference>
<dbReference type="InterPro" id="IPR012296">
    <property type="entry name" value="Nuclease_put_TT1808"/>
</dbReference>
<dbReference type="Proteomes" id="UP000584374">
    <property type="component" value="Unassembled WGS sequence"/>
</dbReference>
<evidence type="ECO:0000313" key="3">
    <source>
        <dbReference type="Proteomes" id="UP000584374"/>
    </source>
</evidence>
<keyword evidence="2" id="KW-0540">Nuclease</keyword>
<name>A0A840Q127_9PSEU</name>
<dbReference type="SUPFAM" id="SSF52980">
    <property type="entry name" value="Restriction endonuclease-like"/>
    <property type="match status" value="1"/>
</dbReference>
<comment type="caution">
    <text evidence="2">The sequence shown here is derived from an EMBL/GenBank/DDBJ whole genome shotgun (WGS) entry which is preliminary data.</text>
</comment>
<gene>
    <name evidence="2" type="ORF">BJ970_001598</name>
</gene>
<feature type="domain" description="Putative restriction endonuclease" evidence="1">
    <location>
        <begin position="14"/>
        <end position="160"/>
    </location>
</feature>
<dbReference type="CDD" id="cd06260">
    <property type="entry name" value="DUF820-like"/>
    <property type="match status" value="1"/>
</dbReference>
<evidence type="ECO:0000259" key="1">
    <source>
        <dbReference type="Pfam" id="PF05685"/>
    </source>
</evidence>
<reference evidence="2 3" key="1">
    <citation type="submission" date="2020-08" db="EMBL/GenBank/DDBJ databases">
        <title>Sequencing the genomes of 1000 actinobacteria strains.</title>
        <authorList>
            <person name="Klenk H.-P."/>
        </authorList>
    </citation>
    <scope>NUCLEOTIDE SEQUENCE [LARGE SCALE GENOMIC DNA]</scope>
    <source>
        <strain evidence="2 3">DSM 45584</strain>
    </source>
</reference>
<dbReference type="RefSeq" id="WP_184725481.1">
    <property type="nucleotide sequence ID" value="NZ_JACHIW010000001.1"/>
</dbReference>
<keyword evidence="2" id="KW-0255">Endonuclease</keyword>
<dbReference type="Pfam" id="PF05685">
    <property type="entry name" value="Uma2"/>
    <property type="match status" value="1"/>
</dbReference>
<dbReference type="GO" id="GO:0004519">
    <property type="term" value="F:endonuclease activity"/>
    <property type="evidence" value="ECO:0007669"/>
    <property type="project" value="UniProtKB-KW"/>
</dbReference>
<dbReference type="InterPro" id="IPR008538">
    <property type="entry name" value="Uma2"/>
</dbReference>
<keyword evidence="3" id="KW-1185">Reference proteome</keyword>
<organism evidence="2 3">
    <name type="scientific">Saccharopolyspora phatthalungensis</name>
    <dbReference type="NCBI Taxonomy" id="664693"/>
    <lineage>
        <taxon>Bacteria</taxon>
        <taxon>Bacillati</taxon>
        <taxon>Actinomycetota</taxon>
        <taxon>Actinomycetes</taxon>
        <taxon>Pseudonocardiales</taxon>
        <taxon>Pseudonocardiaceae</taxon>
        <taxon>Saccharopolyspora</taxon>
    </lineage>
</organism>
<protein>
    <submittedName>
        <fullName evidence="2">Uma2 family endonuclease</fullName>
    </submittedName>
</protein>
<evidence type="ECO:0000313" key="2">
    <source>
        <dbReference type="EMBL" id="MBB5154064.1"/>
    </source>
</evidence>